<gene>
    <name evidence="2" type="ORF">JCGZ_20591</name>
</gene>
<dbReference type="PANTHER" id="PTHR31390">
    <property type="entry name" value="EXPRESSED PROTEIN"/>
    <property type="match status" value="1"/>
</dbReference>
<dbReference type="Pfam" id="PF12043">
    <property type="entry name" value="DUF3527"/>
    <property type="match status" value="1"/>
</dbReference>
<sequence length="730" mass="81098">MELDFKKSYSSDLSPKTVLPCRHFPDVEKKSTINKLTRKDDILTVKEGFTEISFRRYRSTSCKTPARPVGLEGSTELKRGSIYQSSRDVRKMKKMGTNEGRRKIELSRDSDTNFSFSIVDSLCCSDDENTHKNSPALSLNSSLNLTSIRKPCIKQCLSDGFIEICPNLDKRENQSAGTVRRESIENPTFRSEQVVGPVNDANDLLEKDMAPTFHKSLSAKVGIPHWPSPSESDCSSKASSKSRFSPIKKMFDPFMKSKSSRSPLGYIAEPGDIKAIGMPNMRKDQSLKKSLLHDFAPTVGKSDIDQKHDQHSAVGCSPVHLHGSLKLENKHGVPYLEFSLDCPEEVFVAKTWKSNNAFNWVYTFHSICSRKKSNASGWGLTDGNKESSLVGQMQVSCYLCSELNDGGVFDNSVVTEFVLYDIAHARRCVSTQESHGTIKPPDCSKPAIVSGTHELDNGSDGMELKHQPKRASDGIDFNASNPYPWPSAVLRSDLEIASIVLQLPFAKRESLKYRRGDKRSDKKHSNLLNQMVEQGKKNFSNGESPEKVKVIIPNGNHSLPVDENRGPCSLLDRWRVGGGCDCGGWDMACPLTVFGSPGIKCAENELLMDNQQPLELFVQGTKQKTPALTMRVVEEGQYAVDFHAQLSTLQAFSICVAILHGMEASGTTGGERSKQLSHCNSLKALIEEEVQFLIDAVTEEEKKKKKVSKKKEDIQQSYVLNPPFSPISRV</sequence>
<dbReference type="InterPro" id="IPR021916">
    <property type="entry name" value="DUF3527"/>
</dbReference>
<keyword evidence="3" id="KW-1185">Reference proteome</keyword>
<dbReference type="STRING" id="180498.A0A067JZJ7"/>
<dbReference type="PANTHER" id="PTHR31390:SF0">
    <property type="entry name" value="DOMAIN PROTEIN, PUTATIVE (DUF3527)-RELATED"/>
    <property type="match status" value="1"/>
</dbReference>
<organism evidence="2 3">
    <name type="scientific">Jatropha curcas</name>
    <name type="common">Barbados nut</name>
    <dbReference type="NCBI Taxonomy" id="180498"/>
    <lineage>
        <taxon>Eukaryota</taxon>
        <taxon>Viridiplantae</taxon>
        <taxon>Streptophyta</taxon>
        <taxon>Embryophyta</taxon>
        <taxon>Tracheophyta</taxon>
        <taxon>Spermatophyta</taxon>
        <taxon>Magnoliopsida</taxon>
        <taxon>eudicotyledons</taxon>
        <taxon>Gunneridae</taxon>
        <taxon>Pentapetalae</taxon>
        <taxon>rosids</taxon>
        <taxon>fabids</taxon>
        <taxon>Malpighiales</taxon>
        <taxon>Euphorbiaceae</taxon>
        <taxon>Crotonoideae</taxon>
        <taxon>Jatropheae</taxon>
        <taxon>Jatropha</taxon>
    </lineage>
</organism>
<feature type="coiled-coil region" evidence="1">
    <location>
        <begin position="683"/>
        <end position="717"/>
    </location>
</feature>
<evidence type="ECO:0000313" key="2">
    <source>
        <dbReference type="EMBL" id="KDP25435.1"/>
    </source>
</evidence>
<name>A0A067JZJ7_JATCU</name>
<evidence type="ECO:0000256" key="1">
    <source>
        <dbReference type="SAM" id="Coils"/>
    </source>
</evidence>
<evidence type="ECO:0000313" key="3">
    <source>
        <dbReference type="Proteomes" id="UP000027138"/>
    </source>
</evidence>
<dbReference type="Proteomes" id="UP000027138">
    <property type="component" value="Unassembled WGS sequence"/>
</dbReference>
<dbReference type="OrthoDB" id="1939710at2759"/>
<dbReference type="AlphaFoldDB" id="A0A067JZJ7"/>
<protein>
    <submittedName>
        <fullName evidence="2">Uncharacterized protein</fullName>
    </submittedName>
</protein>
<reference evidence="2 3" key="1">
    <citation type="journal article" date="2014" name="PLoS ONE">
        <title>Global Analysis of Gene Expression Profiles in Physic Nut (Jatropha curcas L.) Seedlings Exposed to Salt Stress.</title>
        <authorList>
            <person name="Zhang L."/>
            <person name="Zhang C."/>
            <person name="Wu P."/>
            <person name="Chen Y."/>
            <person name="Li M."/>
            <person name="Jiang H."/>
            <person name="Wu G."/>
        </authorList>
    </citation>
    <scope>NUCLEOTIDE SEQUENCE [LARGE SCALE GENOMIC DNA]</scope>
    <source>
        <strain evidence="3">cv. GZQX0401</strain>
        <tissue evidence="2">Young leaves</tissue>
    </source>
</reference>
<accession>A0A067JZJ7</accession>
<keyword evidence="1" id="KW-0175">Coiled coil</keyword>
<proteinExistence type="predicted"/>
<dbReference type="EMBL" id="KK914993">
    <property type="protein sequence ID" value="KDP25435.1"/>
    <property type="molecule type" value="Genomic_DNA"/>
</dbReference>